<dbReference type="Gene3D" id="3.40.50.2300">
    <property type="match status" value="1"/>
</dbReference>
<dbReference type="SMART" id="SM00448">
    <property type="entry name" value="REC"/>
    <property type="match status" value="1"/>
</dbReference>
<dbReference type="Gene3D" id="3.30.450.20">
    <property type="entry name" value="PAS domain"/>
    <property type="match status" value="2"/>
</dbReference>
<evidence type="ECO:0000259" key="6">
    <source>
        <dbReference type="PROSITE" id="PS50110"/>
    </source>
</evidence>
<feature type="domain" description="PAS" evidence="7">
    <location>
        <begin position="48"/>
        <end position="96"/>
    </location>
</feature>
<dbReference type="PANTHER" id="PTHR43065:SF42">
    <property type="entry name" value="TWO-COMPONENT SENSOR PPRA"/>
    <property type="match status" value="1"/>
</dbReference>
<dbReference type="PROSITE" id="PS50112">
    <property type="entry name" value="PAS"/>
    <property type="match status" value="2"/>
</dbReference>
<evidence type="ECO:0000313" key="9">
    <source>
        <dbReference type="EMBL" id="TLS66696.1"/>
    </source>
</evidence>
<gene>
    <name evidence="9" type="ORF">FEF65_09225</name>
</gene>
<feature type="domain" description="PAC" evidence="8">
    <location>
        <begin position="117"/>
        <end position="167"/>
    </location>
</feature>
<dbReference type="InterPro" id="IPR000014">
    <property type="entry name" value="PAS"/>
</dbReference>
<dbReference type="Gene3D" id="1.10.287.130">
    <property type="match status" value="1"/>
</dbReference>
<dbReference type="Gene3D" id="3.30.565.10">
    <property type="entry name" value="Histidine kinase-like ATPase, C-terminal domain"/>
    <property type="match status" value="1"/>
</dbReference>
<comment type="catalytic activity">
    <reaction evidence="1">
        <text>ATP + protein L-histidine = ADP + protein N-phospho-L-histidine.</text>
        <dbReference type="EC" id="2.7.13.3"/>
    </reaction>
</comment>
<evidence type="ECO:0000259" key="7">
    <source>
        <dbReference type="PROSITE" id="PS50112"/>
    </source>
</evidence>
<feature type="domain" description="PAC" evidence="8">
    <location>
        <begin position="235"/>
        <end position="289"/>
    </location>
</feature>
<feature type="domain" description="Response regulatory" evidence="6">
    <location>
        <begin position="549"/>
        <end position="665"/>
    </location>
</feature>
<feature type="modified residue" description="4-aspartylphosphate" evidence="4">
    <location>
        <position position="600"/>
    </location>
</feature>
<dbReference type="NCBIfam" id="TIGR00229">
    <property type="entry name" value="sensory_box"/>
    <property type="match status" value="2"/>
</dbReference>
<feature type="domain" description="Histidine kinase" evidence="5">
    <location>
        <begin position="302"/>
        <end position="529"/>
    </location>
</feature>
<dbReference type="InterPro" id="IPR036890">
    <property type="entry name" value="HATPase_C_sf"/>
</dbReference>
<dbReference type="GO" id="GO:0000155">
    <property type="term" value="F:phosphorelay sensor kinase activity"/>
    <property type="evidence" value="ECO:0007669"/>
    <property type="project" value="InterPro"/>
</dbReference>
<dbReference type="AlphaFoldDB" id="A0A5R9GJ62"/>
<dbReference type="PROSITE" id="PS50110">
    <property type="entry name" value="RESPONSE_REGULATORY"/>
    <property type="match status" value="1"/>
</dbReference>
<dbReference type="InterPro" id="IPR004358">
    <property type="entry name" value="Sig_transdc_His_kin-like_C"/>
</dbReference>
<dbReference type="SUPFAM" id="SSF47384">
    <property type="entry name" value="Homodimeric domain of signal transducing histidine kinase"/>
    <property type="match status" value="1"/>
</dbReference>
<dbReference type="Pfam" id="PF13426">
    <property type="entry name" value="PAS_9"/>
    <property type="match status" value="2"/>
</dbReference>
<keyword evidence="3 4" id="KW-0597">Phosphoprotein</keyword>
<dbReference type="InterPro" id="IPR005467">
    <property type="entry name" value="His_kinase_dom"/>
</dbReference>
<dbReference type="PROSITE" id="PS50109">
    <property type="entry name" value="HIS_KIN"/>
    <property type="match status" value="1"/>
</dbReference>
<name>A0A5R9GJ62_9PROT</name>
<dbReference type="InterPro" id="IPR011006">
    <property type="entry name" value="CheY-like_superfamily"/>
</dbReference>
<evidence type="ECO:0000256" key="3">
    <source>
        <dbReference type="ARBA" id="ARBA00022553"/>
    </source>
</evidence>
<dbReference type="Pfam" id="PF02518">
    <property type="entry name" value="HATPase_c"/>
    <property type="match status" value="1"/>
</dbReference>
<evidence type="ECO:0000256" key="4">
    <source>
        <dbReference type="PROSITE-ProRule" id="PRU00169"/>
    </source>
</evidence>
<dbReference type="SMART" id="SM00387">
    <property type="entry name" value="HATPase_c"/>
    <property type="match status" value="1"/>
</dbReference>
<reference evidence="9 10" key="1">
    <citation type="journal article" date="2019" name="Appl. Environ. Microbiol.">
        <title>Environmental Evidence and Genomic Insight of Iron-oxidizing Bacteria Preference Towards More Corrosion Resistant Stainless Steel at Higher Salinities.</title>
        <authorList>
            <person name="Garrison C.E."/>
            <person name="Price K.A."/>
            <person name="Field E.K."/>
        </authorList>
    </citation>
    <scope>NUCLEOTIDE SEQUENCE [LARGE SCALE GENOMIC DNA]</scope>
    <source>
        <strain evidence="9 10">P3</strain>
    </source>
</reference>
<dbReference type="CDD" id="cd00082">
    <property type="entry name" value="HisKA"/>
    <property type="match status" value="1"/>
</dbReference>
<dbReference type="InterPro" id="IPR000700">
    <property type="entry name" value="PAS-assoc_C"/>
</dbReference>
<dbReference type="InterPro" id="IPR003661">
    <property type="entry name" value="HisK_dim/P_dom"/>
</dbReference>
<comment type="caution">
    <text evidence="9">The sequence shown here is derived from an EMBL/GenBank/DDBJ whole genome shotgun (WGS) entry which is preliminary data.</text>
</comment>
<organism evidence="9 10">
    <name type="scientific">Mariprofundus erugo</name>
    <dbReference type="NCBI Taxonomy" id="2528639"/>
    <lineage>
        <taxon>Bacteria</taxon>
        <taxon>Pseudomonadati</taxon>
        <taxon>Pseudomonadota</taxon>
        <taxon>Candidatius Mariprofundia</taxon>
        <taxon>Mariprofundales</taxon>
        <taxon>Mariprofundaceae</taxon>
        <taxon>Mariprofundus</taxon>
    </lineage>
</organism>
<dbReference type="PRINTS" id="PR00344">
    <property type="entry name" value="BCTRLSENSOR"/>
</dbReference>
<evidence type="ECO:0000256" key="2">
    <source>
        <dbReference type="ARBA" id="ARBA00012438"/>
    </source>
</evidence>
<dbReference type="InterPro" id="IPR001610">
    <property type="entry name" value="PAC"/>
</dbReference>
<sequence length="672" mass="73215">MKKIEALERENAELRQWVEQAKSALDALKSGGVDAILSNHTVMALPGAEEPYMTFFEMMHGGGLTCDNDGRIMHSNPFFSELVGISADQLRGRNFISLIGADEQAKAAAVLSSDGVAETELHLVSTDGDRVTVLLSKAPVHYQQQNFMLLLVTDLTRVHRAEEKLRLFSEAIEQAGESVIITDPDGTIVYVNNALLDITGYSEDEVVGQNPRMFKSGAQDLRFYRKMWQAITAGENWQGKLINRKKSGKTYPVMLTISPIRNRDGHISHFVGLQQNLEEFEGLQNQLRQAQKMEAIGTLVGGIAHDFNNSLAAMIGNLYLARKEARMMPGVVARLESVETLAYAASATIKQLLAFSRKAVVSMVPFSVVPFLKEIVKLVQVSLPENIDFSLQLCDEEIQVKGDVNQLQQVLMNLVNNAIDAVRAAPNPAVSVSLQCIDVDADFVEGREGCQPGRYACLAVADNGTGIAAEHVEHLFEPFFTTKEQGKGTGLGLAMVYGAVKTHGGFVDVLTSQAAPSGTTMRIFLPLSQIPVKAPDSVDTSVCKGNGETILLVDDDERVLTVACELLESLRYQVVTASDGLQAIEQFQAHRSEIVLLISDVVMPKLGGRELVRELRQLNPDLKVILVTGYDKSAALVNGYSGSSDIIISKPYSASRLSQVIRDVLAGSLPSV</sequence>
<dbReference type="CDD" id="cd00130">
    <property type="entry name" value="PAS"/>
    <property type="match status" value="2"/>
</dbReference>
<keyword evidence="10" id="KW-1185">Reference proteome</keyword>
<dbReference type="EC" id="2.7.13.3" evidence="2"/>
<dbReference type="SUPFAM" id="SSF52172">
    <property type="entry name" value="CheY-like"/>
    <property type="match status" value="1"/>
</dbReference>
<dbReference type="SUPFAM" id="SSF55785">
    <property type="entry name" value="PYP-like sensor domain (PAS domain)"/>
    <property type="match status" value="2"/>
</dbReference>
<dbReference type="InterPro" id="IPR001789">
    <property type="entry name" value="Sig_transdc_resp-reg_receiver"/>
</dbReference>
<dbReference type="PANTHER" id="PTHR43065">
    <property type="entry name" value="SENSOR HISTIDINE KINASE"/>
    <property type="match status" value="1"/>
</dbReference>
<dbReference type="SMART" id="SM00091">
    <property type="entry name" value="PAS"/>
    <property type="match status" value="2"/>
</dbReference>
<dbReference type="CDD" id="cd00156">
    <property type="entry name" value="REC"/>
    <property type="match status" value="1"/>
</dbReference>
<accession>A0A5R9GJ62</accession>
<feature type="domain" description="PAS" evidence="7">
    <location>
        <begin position="164"/>
        <end position="210"/>
    </location>
</feature>
<dbReference type="Pfam" id="PF00072">
    <property type="entry name" value="Response_reg"/>
    <property type="match status" value="1"/>
</dbReference>
<proteinExistence type="predicted"/>
<evidence type="ECO:0000256" key="1">
    <source>
        <dbReference type="ARBA" id="ARBA00000085"/>
    </source>
</evidence>
<evidence type="ECO:0000259" key="8">
    <source>
        <dbReference type="PROSITE" id="PS50113"/>
    </source>
</evidence>
<dbReference type="SMART" id="SM00086">
    <property type="entry name" value="PAC"/>
    <property type="match status" value="2"/>
</dbReference>
<evidence type="ECO:0000259" key="5">
    <source>
        <dbReference type="PROSITE" id="PS50109"/>
    </source>
</evidence>
<dbReference type="InterPro" id="IPR035965">
    <property type="entry name" value="PAS-like_dom_sf"/>
</dbReference>
<dbReference type="InterPro" id="IPR036097">
    <property type="entry name" value="HisK_dim/P_sf"/>
</dbReference>
<dbReference type="PROSITE" id="PS50113">
    <property type="entry name" value="PAC"/>
    <property type="match status" value="2"/>
</dbReference>
<dbReference type="SUPFAM" id="SSF55874">
    <property type="entry name" value="ATPase domain of HSP90 chaperone/DNA topoisomerase II/histidine kinase"/>
    <property type="match status" value="1"/>
</dbReference>
<protein>
    <recommendedName>
        <fullName evidence="2">histidine kinase</fullName>
        <ecNumber evidence="2">2.7.13.3</ecNumber>
    </recommendedName>
</protein>
<dbReference type="RefSeq" id="WP_138239525.1">
    <property type="nucleotide sequence ID" value="NZ_VBRY01000008.1"/>
</dbReference>
<dbReference type="Proteomes" id="UP000306585">
    <property type="component" value="Unassembled WGS sequence"/>
</dbReference>
<evidence type="ECO:0000313" key="10">
    <source>
        <dbReference type="Proteomes" id="UP000306585"/>
    </source>
</evidence>
<dbReference type="InterPro" id="IPR003594">
    <property type="entry name" value="HATPase_dom"/>
</dbReference>
<dbReference type="EMBL" id="VBRY01000008">
    <property type="protein sequence ID" value="TLS66696.1"/>
    <property type="molecule type" value="Genomic_DNA"/>
</dbReference>